<comment type="caution">
    <text evidence="1">The sequence shown here is derived from an EMBL/GenBank/DDBJ whole genome shotgun (WGS) entry which is preliminary data.</text>
</comment>
<evidence type="ECO:0008006" key="3">
    <source>
        <dbReference type="Google" id="ProtNLM"/>
    </source>
</evidence>
<dbReference type="AlphaFoldDB" id="A0A1G2RDL7"/>
<dbReference type="InterPro" id="IPR008972">
    <property type="entry name" value="Cupredoxin"/>
</dbReference>
<name>A0A1G2RDL7_9BACT</name>
<sequence>MKMTVISMLIAVVLIVGAMVMAGGRNGQSDNTQTVNNVSIIDGKQIIEIDAKGGYSPRVTNAKAGLPTIIKVNTKATFDCSSALTIPSLGYSNHLPSSGKTLIDVPPQKAGAIVQGFCSMGMYNFQVKFD</sequence>
<dbReference type="Proteomes" id="UP000177078">
    <property type="component" value="Unassembled WGS sequence"/>
</dbReference>
<dbReference type="EMBL" id="MHUC01000015">
    <property type="protein sequence ID" value="OHA70946.1"/>
    <property type="molecule type" value="Genomic_DNA"/>
</dbReference>
<proteinExistence type="predicted"/>
<dbReference type="Gene3D" id="2.60.40.420">
    <property type="entry name" value="Cupredoxins - blue copper proteins"/>
    <property type="match status" value="1"/>
</dbReference>
<reference evidence="1 2" key="1">
    <citation type="journal article" date="2016" name="Nat. Commun.">
        <title>Thousands of microbial genomes shed light on interconnected biogeochemical processes in an aquifer system.</title>
        <authorList>
            <person name="Anantharaman K."/>
            <person name="Brown C.T."/>
            <person name="Hug L.A."/>
            <person name="Sharon I."/>
            <person name="Castelle C.J."/>
            <person name="Probst A.J."/>
            <person name="Thomas B.C."/>
            <person name="Singh A."/>
            <person name="Wilkins M.J."/>
            <person name="Karaoz U."/>
            <person name="Brodie E.L."/>
            <person name="Williams K.H."/>
            <person name="Hubbard S.S."/>
            <person name="Banfield J.F."/>
        </authorList>
    </citation>
    <scope>NUCLEOTIDE SEQUENCE [LARGE SCALE GENOMIC DNA]</scope>
</reference>
<organism evidence="1 2">
    <name type="scientific">Candidatus Wildermuthbacteria bacterium RIFCSPHIGHO2_12_FULL_40_12</name>
    <dbReference type="NCBI Taxonomy" id="1802457"/>
    <lineage>
        <taxon>Bacteria</taxon>
        <taxon>Candidatus Wildermuthiibacteriota</taxon>
    </lineage>
</organism>
<gene>
    <name evidence="1" type="ORF">A3F15_02230</name>
</gene>
<evidence type="ECO:0000313" key="1">
    <source>
        <dbReference type="EMBL" id="OHA70946.1"/>
    </source>
</evidence>
<protein>
    <recommendedName>
        <fullName evidence="3">EfeO-type cupredoxin-like domain-containing protein</fullName>
    </recommendedName>
</protein>
<evidence type="ECO:0000313" key="2">
    <source>
        <dbReference type="Proteomes" id="UP000177078"/>
    </source>
</evidence>
<accession>A0A1G2RDL7</accession>